<feature type="chain" id="PRO_5015029898" evidence="1">
    <location>
        <begin position="20"/>
        <end position="114"/>
    </location>
</feature>
<proteinExistence type="predicted"/>
<organism evidence="3 5">
    <name type="scientific">Moritella viscosa</name>
    <dbReference type="NCBI Taxonomy" id="80854"/>
    <lineage>
        <taxon>Bacteria</taxon>
        <taxon>Pseudomonadati</taxon>
        <taxon>Pseudomonadota</taxon>
        <taxon>Gammaproteobacteria</taxon>
        <taxon>Alteromonadales</taxon>
        <taxon>Moritellaceae</taxon>
        <taxon>Moritella</taxon>
    </lineage>
</organism>
<protein>
    <submittedName>
        <fullName evidence="3">Hypothetical MSHA biogenesis protein MshK</fullName>
    </submittedName>
</protein>
<dbReference type="PATRIC" id="fig|80854.5.peg.4506"/>
<sequence length="114" mass="12753">MVKLLLPIFILLSAGIAQAGQGVINGNVLDDPTGPWGAIEPVIRRQAKAKVSIPTLQAIFVRDHTYIAIMNDKEVQVGSWISGFKVRRITTDFVYFVRNDKEFRLSLFGSKIKH</sequence>
<accession>A0A090IIF3</accession>
<evidence type="ECO:0000256" key="1">
    <source>
        <dbReference type="SAM" id="SignalP"/>
    </source>
</evidence>
<dbReference type="OrthoDB" id="6401038at2"/>
<keyword evidence="1" id="KW-0732">Signal</keyword>
<dbReference type="GeneID" id="61296233"/>
<reference evidence="3 5" key="1">
    <citation type="submission" date="2016-11" db="EMBL/GenBank/DDBJ databases">
        <authorList>
            <person name="Jaros S."/>
            <person name="Januszkiewicz K."/>
            <person name="Wedrychowicz H."/>
        </authorList>
    </citation>
    <scope>NUCLEOTIDE SEQUENCE [LARGE SCALE GENOMIC DNA]</scope>
    <source>
        <strain evidence="3">NVI 5450</strain>
    </source>
</reference>
<dbReference type="Proteomes" id="UP000182660">
    <property type="component" value="Unassembled WGS sequence"/>
</dbReference>
<dbReference type="AlphaFoldDB" id="A0A090IIF3"/>
<gene>
    <name evidence="2" type="ORF">MT2528_2375</name>
    <name evidence="3" type="ORF">NVI5450_2580</name>
</gene>
<dbReference type="STRING" id="80854.MVIS_4249"/>
<dbReference type="KEGG" id="mvs:MVIS_4249"/>
<feature type="signal peptide" evidence="1">
    <location>
        <begin position="1"/>
        <end position="19"/>
    </location>
</feature>
<reference evidence="2 4" key="2">
    <citation type="submission" date="2016-11" db="EMBL/GenBank/DDBJ databases">
        <authorList>
            <person name="Klemetsen T."/>
        </authorList>
    </citation>
    <scope>NUCLEOTIDE SEQUENCE [LARGE SCALE GENOMIC DNA]</scope>
    <source>
        <strain evidence="2">MT 2528</strain>
    </source>
</reference>
<evidence type="ECO:0000313" key="2">
    <source>
        <dbReference type="EMBL" id="SGY92375.1"/>
    </source>
</evidence>
<keyword evidence="4" id="KW-1185">Reference proteome</keyword>
<evidence type="ECO:0000313" key="4">
    <source>
        <dbReference type="Proteomes" id="UP000182660"/>
    </source>
</evidence>
<dbReference type="HOGENOM" id="CLU_170284_0_0_6"/>
<name>A0A090IIF3_9GAMM</name>
<dbReference type="RefSeq" id="WP_045112178.1">
    <property type="nucleotide sequence ID" value="NZ_CAWQZC010000139.1"/>
</dbReference>
<dbReference type="Proteomes" id="UP000183794">
    <property type="component" value="Unassembled WGS sequence"/>
</dbReference>
<dbReference type="EMBL" id="FPLJ01000052">
    <property type="protein sequence ID" value="SGY92375.1"/>
    <property type="molecule type" value="Genomic_DNA"/>
</dbReference>
<evidence type="ECO:0000313" key="5">
    <source>
        <dbReference type="Proteomes" id="UP000183794"/>
    </source>
</evidence>
<evidence type="ECO:0000313" key="3">
    <source>
        <dbReference type="EMBL" id="SGZ02638.1"/>
    </source>
</evidence>
<dbReference type="EMBL" id="FPLD01000066">
    <property type="protein sequence ID" value="SGZ02638.1"/>
    <property type="molecule type" value="Genomic_DNA"/>
</dbReference>